<sequence length="87" mass="9754">MPMWLDDCVLPISRSNTFLMCRSAVCYVPPGGIEWSMVNDALNGLGKEVSSLVWRLAVGEALLGGKPRSRENWEDRRPAVERHRQAA</sequence>
<keyword evidence="3" id="KW-1185">Reference proteome</keyword>
<evidence type="ECO:0000313" key="3">
    <source>
        <dbReference type="Proteomes" id="UP000501690"/>
    </source>
</evidence>
<gene>
    <name evidence="2" type="ORF">DEO72_LG10g949</name>
</gene>
<evidence type="ECO:0000256" key="1">
    <source>
        <dbReference type="SAM" id="MobiDB-lite"/>
    </source>
</evidence>
<organism evidence="2 3">
    <name type="scientific">Vigna unguiculata</name>
    <name type="common">Cowpea</name>
    <dbReference type="NCBI Taxonomy" id="3917"/>
    <lineage>
        <taxon>Eukaryota</taxon>
        <taxon>Viridiplantae</taxon>
        <taxon>Streptophyta</taxon>
        <taxon>Embryophyta</taxon>
        <taxon>Tracheophyta</taxon>
        <taxon>Spermatophyta</taxon>
        <taxon>Magnoliopsida</taxon>
        <taxon>eudicotyledons</taxon>
        <taxon>Gunneridae</taxon>
        <taxon>Pentapetalae</taxon>
        <taxon>rosids</taxon>
        <taxon>fabids</taxon>
        <taxon>Fabales</taxon>
        <taxon>Fabaceae</taxon>
        <taxon>Papilionoideae</taxon>
        <taxon>50 kb inversion clade</taxon>
        <taxon>NPAAA clade</taxon>
        <taxon>indigoferoid/millettioid clade</taxon>
        <taxon>Phaseoleae</taxon>
        <taxon>Vigna</taxon>
    </lineage>
</organism>
<reference evidence="2 3" key="1">
    <citation type="submission" date="2019-04" db="EMBL/GenBank/DDBJ databases">
        <title>An improved genome assembly and genetic linkage map for asparagus bean, Vigna unguiculata ssp. sesquipedialis.</title>
        <authorList>
            <person name="Xia Q."/>
            <person name="Zhang R."/>
            <person name="Dong Y."/>
        </authorList>
    </citation>
    <scope>NUCLEOTIDE SEQUENCE [LARGE SCALE GENOMIC DNA]</scope>
    <source>
        <tissue evidence="2">Leaf</tissue>
    </source>
</reference>
<accession>A0A4D6N7J9</accession>
<dbReference type="AlphaFoldDB" id="A0A4D6N7J9"/>
<proteinExistence type="predicted"/>
<name>A0A4D6N7J9_VIGUN</name>
<protein>
    <submittedName>
        <fullName evidence="2">Uncharacterized protein</fullName>
    </submittedName>
</protein>
<feature type="compositionally biased region" description="Basic and acidic residues" evidence="1">
    <location>
        <begin position="68"/>
        <end position="87"/>
    </location>
</feature>
<dbReference type="Proteomes" id="UP000501690">
    <property type="component" value="Linkage Group LG10"/>
</dbReference>
<dbReference type="EMBL" id="CP039354">
    <property type="protein sequence ID" value="QCE09726.1"/>
    <property type="molecule type" value="Genomic_DNA"/>
</dbReference>
<evidence type="ECO:0000313" key="2">
    <source>
        <dbReference type="EMBL" id="QCE09726.1"/>
    </source>
</evidence>
<feature type="region of interest" description="Disordered" evidence="1">
    <location>
        <begin position="66"/>
        <end position="87"/>
    </location>
</feature>